<evidence type="ECO:0000313" key="3">
    <source>
        <dbReference type="Proteomes" id="UP000221024"/>
    </source>
</evidence>
<keyword evidence="1" id="KW-1133">Transmembrane helix</keyword>
<protein>
    <recommendedName>
        <fullName evidence="4">DUF1440 domain-containing protein</fullName>
    </recommendedName>
</protein>
<feature type="transmembrane region" description="Helical" evidence="1">
    <location>
        <begin position="111"/>
        <end position="131"/>
    </location>
</feature>
<gene>
    <name evidence="2" type="ORF">CRI93_00175</name>
</gene>
<evidence type="ECO:0008006" key="4">
    <source>
        <dbReference type="Google" id="ProtNLM"/>
    </source>
</evidence>
<keyword evidence="3" id="KW-1185">Reference proteome</keyword>
<dbReference type="AlphaFoldDB" id="A0A2H3NTU3"/>
<name>A0A2H3NTU3_9BACT</name>
<sequence>MAFIMPPPLLEVVIPNMYGIAATPDNPAPLAGWFFHQFHGVTLGLAYVAYVELPAVRAWKDARTFSGAILHGLIWGIVTTLILAVLVMPLWLQAVGFPMAPPFPNLGAPTIMSLIGHIVYALPLAGLYALYRG</sequence>
<reference evidence="2 3" key="1">
    <citation type="submission" date="2017-10" db="EMBL/GenBank/DDBJ databases">
        <title>Draft genome of Longimonas halophila.</title>
        <authorList>
            <person name="Goh K.M."/>
            <person name="Shamsir M.S."/>
            <person name="Lim S.W."/>
        </authorList>
    </citation>
    <scope>NUCLEOTIDE SEQUENCE [LARGE SCALE GENOMIC DNA]</scope>
    <source>
        <strain evidence="2 3">KCTC 42399</strain>
    </source>
</reference>
<evidence type="ECO:0000313" key="2">
    <source>
        <dbReference type="EMBL" id="PEN09636.1"/>
    </source>
</evidence>
<feature type="transmembrane region" description="Helical" evidence="1">
    <location>
        <begin position="65"/>
        <end position="91"/>
    </location>
</feature>
<organism evidence="2 3">
    <name type="scientific">Longimonas halophila</name>
    <dbReference type="NCBI Taxonomy" id="1469170"/>
    <lineage>
        <taxon>Bacteria</taxon>
        <taxon>Pseudomonadati</taxon>
        <taxon>Rhodothermota</taxon>
        <taxon>Rhodothermia</taxon>
        <taxon>Rhodothermales</taxon>
        <taxon>Salisaetaceae</taxon>
        <taxon>Longimonas</taxon>
    </lineage>
</organism>
<proteinExistence type="predicted"/>
<dbReference type="Proteomes" id="UP000221024">
    <property type="component" value="Unassembled WGS sequence"/>
</dbReference>
<dbReference type="EMBL" id="PDEP01000001">
    <property type="protein sequence ID" value="PEN09636.1"/>
    <property type="molecule type" value="Genomic_DNA"/>
</dbReference>
<keyword evidence="1" id="KW-0812">Transmembrane</keyword>
<feature type="transmembrane region" description="Helical" evidence="1">
    <location>
        <begin position="33"/>
        <end position="53"/>
    </location>
</feature>
<accession>A0A2H3NTU3</accession>
<evidence type="ECO:0000256" key="1">
    <source>
        <dbReference type="SAM" id="Phobius"/>
    </source>
</evidence>
<keyword evidence="1" id="KW-0472">Membrane</keyword>
<dbReference type="OrthoDB" id="9933411at2"/>
<comment type="caution">
    <text evidence="2">The sequence shown here is derived from an EMBL/GenBank/DDBJ whole genome shotgun (WGS) entry which is preliminary data.</text>
</comment>